<dbReference type="EMBL" id="JACEIK010000040">
    <property type="protein sequence ID" value="MCD7447541.1"/>
    <property type="molecule type" value="Genomic_DNA"/>
</dbReference>
<evidence type="ECO:0000313" key="2">
    <source>
        <dbReference type="EMBL" id="MCD7447541.1"/>
    </source>
</evidence>
<feature type="region of interest" description="Disordered" evidence="1">
    <location>
        <begin position="61"/>
        <end position="82"/>
    </location>
</feature>
<feature type="compositionally biased region" description="Basic and acidic residues" evidence="1">
    <location>
        <begin position="65"/>
        <end position="81"/>
    </location>
</feature>
<protein>
    <submittedName>
        <fullName evidence="2">Uncharacterized protein</fullName>
    </submittedName>
</protein>
<reference evidence="2 3" key="1">
    <citation type="journal article" date="2021" name="BMC Genomics">
        <title>Datura genome reveals duplications of psychoactive alkaloid biosynthetic genes and high mutation rate following tissue culture.</title>
        <authorList>
            <person name="Rajewski A."/>
            <person name="Carter-House D."/>
            <person name="Stajich J."/>
            <person name="Litt A."/>
        </authorList>
    </citation>
    <scope>NUCLEOTIDE SEQUENCE [LARGE SCALE GENOMIC DNA]</scope>
    <source>
        <strain evidence="2">AR-01</strain>
    </source>
</reference>
<organism evidence="2 3">
    <name type="scientific">Datura stramonium</name>
    <name type="common">Jimsonweed</name>
    <name type="synonym">Common thornapple</name>
    <dbReference type="NCBI Taxonomy" id="4076"/>
    <lineage>
        <taxon>Eukaryota</taxon>
        <taxon>Viridiplantae</taxon>
        <taxon>Streptophyta</taxon>
        <taxon>Embryophyta</taxon>
        <taxon>Tracheophyta</taxon>
        <taxon>Spermatophyta</taxon>
        <taxon>Magnoliopsida</taxon>
        <taxon>eudicotyledons</taxon>
        <taxon>Gunneridae</taxon>
        <taxon>Pentapetalae</taxon>
        <taxon>asterids</taxon>
        <taxon>lamiids</taxon>
        <taxon>Solanales</taxon>
        <taxon>Solanaceae</taxon>
        <taxon>Solanoideae</taxon>
        <taxon>Datureae</taxon>
        <taxon>Datura</taxon>
    </lineage>
</organism>
<sequence length="164" mass="18929">MVEVSCMVLALPERRQRWGMEERRTTLLFYQCSSRKYEGYATGSGFLVIPDRILVGDKEYEEDEKVEKGEGKWSGEEKLEEGGDPAAFRGWWNWWVFRLVFVGKWRKRKETEGGRAFVGSGVEDGGKGSLVVAGKNGSWRRTKGRREEEIEWLRRKGCGASRVR</sequence>
<gene>
    <name evidence="2" type="ORF">HAX54_031570</name>
</gene>
<comment type="caution">
    <text evidence="2">The sequence shown here is derived from an EMBL/GenBank/DDBJ whole genome shotgun (WGS) entry which is preliminary data.</text>
</comment>
<evidence type="ECO:0000256" key="1">
    <source>
        <dbReference type="SAM" id="MobiDB-lite"/>
    </source>
</evidence>
<dbReference type="Proteomes" id="UP000823775">
    <property type="component" value="Unassembled WGS sequence"/>
</dbReference>
<accession>A0ABS8RL70</accession>
<evidence type="ECO:0000313" key="3">
    <source>
        <dbReference type="Proteomes" id="UP000823775"/>
    </source>
</evidence>
<proteinExistence type="predicted"/>
<name>A0ABS8RL70_DATST</name>
<keyword evidence="3" id="KW-1185">Reference proteome</keyword>